<feature type="domain" description="GST C-terminal" evidence="8">
    <location>
        <begin position="89"/>
        <end position="218"/>
    </location>
</feature>
<dbReference type="GO" id="GO:0004364">
    <property type="term" value="F:glutathione transferase activity"/>
    <property type="evidence" value="ECO:0007669"/>
    <property type="project" value="UniProtKB-EC"/>
</dbReference>
<evidence type="ECO:0000313" key="11">
    <source>
        <dbReference type="Proteomes" id="UP000030765"/>
    </source>
</evidence>
<dbReference type="FunFam" id="3.40.30.10:FF:000034">
    <property type="entry name" value="glutathione S-transferase 1"/>
    <property type="match status" value="1"/>
</dbReference>
<dbReference type="VEuPathDB" id="VectorBase:ASIS004562"/>
<dbReference type="SUPFAM" id="SSF52833">
    <property type="entry name" value="Thioredoxin-like"/>
    <property type="match status" value="1"/>
</dbReference>
<dbReference type="PROSITE" id="PS50404">
    <property type="entry name" value="GST_NTER"/>
    <property type="match status" value="1"/>
</dbReference>
<dbReference type="InterPro" id="IPR004045">
    <property type="entry name" value="Glutathione_S-Trfase_N"/>
</dbReference>
<evidence type="ECO:0000256" key="4">
    <source>
        <dbReference type="ARBA" id="ARBA00022679"/>
    </source>
</evidence>
<feature type="domain" description="GST N-terminal" evidence="7">
    <location>
        <begin position="2"/>
        <end position="83"/>
    </location>
</feature>
<evidence type="ECO:0000259" key="8">
    <source>
        <dbReference type="PROSITE" id="PS50405"/>
    </source>
</evidence>
<keyword evidence="11" id="KW-1185">Reference proteome</keyword>
<evidence type="ECO:0000256" key="3">
    <source>
        <dbReference type="ARBA" id="ARBA00012452"/>
    </source>
</evidence>
<dbReference type="OrthoDB" id="2309723at2759"/>
<dbReference type="EMBL" id="ATLV01014577">
    <property type="status" value="NOT_ANNOTATED_CDS"/>
    <property type="molecule type" value="Genomic_DNA"/>
</dbReference>
<evidence type="ECO:0000256" key="2">
    <source>
        <dbReference type="ARBA" id="ARBA00011738"/>
    </source>
</evidence>
<dbReference type="STRING" id="74873.A0A084VM32"/>
<sequence length="218" mass="24234">MAPLVLYHFPGSPPSRSALLVIRNLELDVEVKIVNLFAGEQHAEEFLAINPEHTVPTLVDEDYVLWESKAIVTYLAEQYKPGCSMYPNDPKKRGIINQRLQYDSGTLFAALRNIVSSVLRSGETVISQKQKDTMHQALAKLETYLDGCDWAAGDECSLADLCLLANVASLKEMGVGFGTFPNINGWYERCQMLPGFEENNEGAIFLGSAIKSKLEEPY</sequence>
<dbReference type="InterPro" id="IPR010987">
    <property type="entry name" value="Glutathione-S-Trfase_C-like"/>
</dbReference>
<dbReference type="Proteomes" id="UP000030765">
    <property type="component" value="Unassembled WGS sequence"/>
</dbReference>
<dbReference type="EnsemblMetazoa" id="ASIC006736-RA">
    <property type="protein sequence ID" value="ASIC006736-PA"/>
    <property type="gene ID" value="ASIC006736"/>
</dbReference>
<dbReference type="SUPFAM" id="SSF47616">
    <property type="entry name" value="GST C-terminal domain-like"/>
    <property type="match status" value="1"/>
</dbReference>
<gene>
    <name evidence="9" type="ORF">ZHAS_00006736</name>
</gene>
<reference evidence="10" key="2">
    <citation type="submission" date="2020-05" db="UniProtKB">
        <authorList>
            <consortium name="EnsemblMetazoa"/>
        </authorList>
    </citation>
    <scope>IDENTIFICATION</scope>
</reference>
<dbReference type="PROSITE" id="PS50405">
    <property type="entry name" value="GST_CTER"/>
    <property type="match status" value="1"/>
</dbReference>
<dbReference type="InterPro" id="IPR040079">
    <property type="entry name" value="Glutathione_S-Trfase"/>
</dbReference>
<dbReference type="SFLD" id="SFLDG01153">
    <property type="entry name" value="Main.4:_Theta-like"/>
    <property type="match status" value="1"/>
</dbReference>
<dbReference type="Pfam" id="PF13417">
    <property type="entry name" value="GST_N_3"/>
    <property type="match status" value="1"/>
</dbReference>
<dbReference type="CDD" id="cd03177">
    <property type="entry name" value="GST_C_Delta_Epsilon"/>
    <property type="match status" value="1"/>
</dbReference>
<dbReference type="PANTHER" id="PTHR43969:SF9">
    <property type="entry name" value="GLUTATHIONE S TRANSFERASE D10, ISOFORM A-RELATED"/>
    <property type="match status" value="1"/>
</dbReference>
<comment type="catalytic activity">
    <reaction evidence="6">
        <text>RX + glutathione = an S-substituted glutathione + a halide anion + H(+)</text>
        <dbReference type="Rhea" id="RHEA:16437"/>
        <dbReference type="ChEBI" id="CHEBI:15378"/>
        <dbReference type="ChEBI" id="CHEBI:16042"/>
        <dbReference type="ChEBI" id="CHEBI:17792"/>
        <dbReference type="ChEBI" id="CHEBI:57925"/>
        <dbReference type="ChEBI" id="CHEBI:90779"/>
        <dbReference type="EC" id="2.5.1.18"/>
    </reaction>
</comment>
<dbReference type="SFLD" id="SFLDG00358">
    <property type="entry name" value="Main_(cytGST)"/>
    <property type="match status" value="1"/>
</dbReference>
<keyword evidence="4 9" id="KW-0808">Transferase</keyword>
<protein>
    <recommendedName>
        <fullName evidence="3">glutathione transferase</fullName>
        <ecNumber evidence="3">2.5.1.18</ecNumber>
    </recommendedName>
    <alternativeName>
        <fullName evidence="5">GST class-theta</fullName>
    </alternativeName>
</protein>
<dbReference type="EC" id="2.5.1.18" evidence="3"/>
<accession>A0A084VM32</accession>
<name>A0A084VM32_ANOSI</name>
<dbReference type="PANTHER" id="PTHR43969">
    <property type="entry name" value="GLUTATHIONE S TRANSFERASE D10, ISOFORM A-RELATED"/>
    <property type="match status" value="1"/>
</dbReference>
<evidence type="ECO:0000313" key="9">
    <source>
        <dbReference type="EMBL" id="KFB39026.1"/>
    </source>
</evidence>
<dbReference type="Pfam" id="PF00043">
    <property type="entry name" value="GST_C"/>
    <property type="match status" value="1"/>
</dbReference>
<organism evidence="9">
    <name type="scientific">Anopheles sinensis</name>
    <name type="common">Mosquito</name>
    <dbReference type="NCBI Taxonomy" id="74873"/>
    <lineage>
        <taxon>Eukaryota</taxon>
        <taxon>Metazoa</taxon>
        <taxon>Ecdysozoa</taxon>
        <taxon>Arthropoda</taxon>
        <taxon>Hexapoda</taxon>
        <taxon>Insecta</taxon>
        <taxon>Pterygota</taxon>
        <taxon>Neoptera</taxon>
        <taxon>Endopterygota</taxon>
        <taxon>Diptera</taxon>
        <taxon>Nematocera</taxon>
        <taxon>Culicoidea</taxon>
        <taxon>Culicidae</taxon>
        <taxon>Anophelinae</taxon>
        <taxon>Anopheles</taxon>
    </lineage>
</organism>
<evidence type="ECO:0000256" key="6">
    <source>
        <dbReference type="ARBA" id="ARBA00047960"/>
    </source>
</evidence>
<dbReference type="OMA" id="LNQWLHF"/>
<evidence type="ECO:0000259" key="7">
    <source>
        <dbReference type="PROSITE" id="PS50404"/>
    </source>
</evidence>
<comment type="subunit">
    <text evidence="2">Homodimer.</text>
</comment>
<dbReference type="VEuPathDB" id="VectorBase:ASIC006736"/>
<dbReference type="SFLD" id="SFLDS00019">
    <property type="entry name" value="Glutathione_Transferase_(cytos"/>
    <property type="match status" value="1"/>
</dbReference>
<dbReference type="EMBL" id="KE524975">
    <property type="protein sequence ID" value="KFB39026.1"/>
    <property type="molecule type" value="Genomic_DNA"/>
</dbReference>
<dbReference type="CDD" id="cd03045">
    <property type="entry name" value="GST_N_Delta_Epsilon"/>
    <property type="match status" value="1"/>
</dbReference>
<evidence type="ECO:0000313" key="10">
    <source>
        <dbReference type="EnsemblMetazoa" id="ASIC006736-PA"/>
    </source>
</evidence>
<comment type="similarity">
    <text evidence="1">Belongs to the GST superfamily. Theta family.</text>
</comment>
<reference evidence="9 11" key="1">
    <citation type="journal article" date="2014" name="BMC Genomics">
        <title>Genome sequence of Anopheles sinensis provides insight into genetics basis of mosquito competence for malaria parasites.</title>
        <authorList>
            <person name="Zhou D."/>
            <person name="Zhang D."/>
            <person name="Ding G."/>
            <person name="Shi L."/>
            <person name="Hou Q."/>
            <person name="Ye Y."/>
            <person name="Xu Y."/>
            <person name="Zhou H."/>
            <person name="Xiong C."/>
            <person name="Li S."/>
            <person name="Yu J."/>
            <person name="Hong S."/>
            <person name="Yu X."/>
            <person name="Zou P."/>
            <person name="Chen C."/>
            <person name="Chang X."/>
            <person name="Wang W."/>
            <person name="Lv Y."/>
            <person name="Sun Y."/>
            <person name="Ma L."/>
            <person name="Shen B."/>
            <person name="Zhu C."/>
        </authorList>
    </citation>
    <scope>NUCLEOTIDE SEQUENCE [LARGE SCALE GENOMIC DNA]</scope>
</reference>
<dbReference type="FunFam" id="1.20.1050.10:FF:000007">
    <property type="entry name" value="Glutathione S-transferase 1-1"/>
    <property type="match status" value="1"/>
</dbReference>
<proteinExistence type="inferred from homology"/>
<evidence type="ECO:0000256" key="5">
    <source>
        <dbReference type="ARBA" id="ARBA00041523"/>
    </source>
</evidence>
<dbReference type="GO" id="GO:0006749">
    <property type="term" value="P:glutathione metabolic process"/>
    <property type="evidence" value="ECO:0007669"/>
    <property type="project" value="TreeGrafter"/>
</dbReference>
<dbReference type="InterPro" id="IPR036282">
    <property type="entry name" value="Glutathione-S-Trfase_C_sf"/>
</dbReference>
<dbReference type="Gene3D" id="3.40.30.10">
    <property type="entry name" value="Glutaredoxin"/>
    <property type="match status" value="1"/>
</dbReference>
<dbReference type="Gene3D" id="1.20.1050.10">
    <property type="match status" value="1"/>
</dbReference>
<dbReference type="InterPro" id="IPR004046">
    <property type="entry name" value="GST_C"/>
</dbReference>
<evidence type="ECO:0000256" key="1">
    <source>
        <dbReference type="ARBA" id="ARBA00009899"/>
    </source>
</evidence>
<dbReference type="AlphaFoldDB" id="A0A084VM32"/>
<dbReference type="InterPro" id="IPR036249">
    <property type="entry name" value="Thioredoxin-like_sf"/>
</dbReference>